<sequence>MLENKRERLKTFLRKIDEKAIFGIKHLMKESSYPVESGSLPTRAKKEKMAKKKLEQKKAFSLEEAQLEIEQQNKCQSRPALPRSQTVGGHLERNDSLNSRSSFMKHNKTFHKLFPDIPESEDLMHAYICALQREVPYHGRLYITENNVCFHSSVLLKATKVVIPVINITVLKKQNTALLVPNALSIRSNLGEKYLFVSLRNREGCYRLLRAVCTHLEDGSANSSPLFSSTENSFDQGKPMNSSQSSLTDAYEEVDGTDSGLLLQPPPTKLRRASTSNGSPPMLRNPHRVQDQSSTEEYTGGSWMWSVTDGARSLLIQREAASLNTLLLIYLMLVVLLVLSSGYIGLRIVALEEQLSTLGAMPEFTLHSRYKDT</sequence>
<keyword evidence="2" id="KW-0812">Transmembrane</keyword>
<feature type="compositionally biased region" description="Polar residues" evidence="1">
    <location>
        <begin position="220"/>
        <end position="248"/>
    </location>
</feature>
<dbReference type="OrthoDB" id="2162691at2759"/>
<protein>
    <recommendedName>
        <fullName evidence="3">GRAM domain-containing protein</fullName>
    </recommendedName>
</protein>
<evidence type="ECO:0000259" key="3">
    <source>
        <dbReference type="SMART" id="SM00568"/>
    </source>
</evidence>
<reference evidence="4" key="1">
    <citation type="submission" date="2020-08" db="EMBL/GenBank/DDBJ databases">
        <title>Chromosome-level assembly of Southern catfish (Silurus meridionalis) provides insights into visual adaptation to the nocturnal and benthic lifestyles.</title>
        <authorList>
            <person name="Zhang Y."/>
            <person name="Wang D."/>
            <person name="Peng Z."/>
        </authorList>
    </citation>
    <scope>NUCLEOTIDE SEQUENCE</scope>
    <source>
        <strain evidence="4">SWU-2019-XX</strain>
        <tissue evidence="4">Muscle</tissue>
    </source>
</reference>
<keyword evidence="2" id="KW-0472">Membrane</keyword>
<evidence type="ECO:0000313" key="4">
    <source>
        <dbReference type="EMBL" id="KAF7703064.1"/>
    </source>
</evidence>
<feature type="domain" description="GRAM" evidence="3">
    <location>
        <begin position="108"/>
        <end position="175"/>
    </location>
</feature>
<dbReference type="SMART" id="SM00568">
    <property type="entry name" value="GRAM"/>
    <property type="match status" value="1"/>
</dbReference>
<dbReference type="InterPro" id="IPR011993">
    <property type="entry name" value="PH-like_dom_sf"/>
</dbReference>
<dbReference type="InterPro" id="IPR004182">
    <property type="entry name" value="GRAM"/>
</dbReference>
<dbReference type="InterPro" id="IPR052633">
    <property type="entry name" value="GRAM_domain_protein_2B"/>
</dbReference>
<dbReference type="Gene3D" id="2.30.29.30">
    <property type="entry name" value="Pleckstrin-homology domain (PH domain)/Phosphotyrosine-binding domain (PTB)"/>
    <property type="match status" value="1"/>
</dbReference>
<evidence type="ECO:0000256" key="2">
    <source>
        <dbReference type="SAM" id="Phobius"/>
    </source>
</evidence>
<name>A0A8T0B837_SILME</name>
<evidence type="ECO:0000313" key="5">
    <source>
        <dbReference type="Proteomes" id="UP000606274"/>
    </source>
</evidence>
<proteinExistence type="predicted"/>
<feature type="region of interest" description="Disordered" evidence="1">
    <location>
        <begin position="73"/>
        <end position="98"/>
    </location>
</feature>
<keyword evidence="5" id="KW-1185">Reference proteome</keyword>
<comment type="caution">
    <text evidence="4">The sequence shown here is derived from an EMBL/GenBank/DDBJ whole genome shotgun (WGS) entry which is preliminary data.</text>
</comment>
<dbReference type="PANTHER" id="PTHR46645">
    <property type="entry name" value="GRAM DOMAIN-CONTAINING PROTEIN 2B-RELATED"/>
    <property type="match status" value="1"/>
</dbReference>
<dbReference type="AlphaFoldDB" id="A0A8T0B837"/>
<dbReference type="CDD" id="cd13220">
    <property type="entry name" value="PH-GRAM_GRAMDC"/>
    <property type="match status" value="1"/>
</dbReference>
<feature type="transmembrane region" description="Helical" evidence="2">
    <location>
        <begin position="326"/>
        <end position="346"/>
    </location>
</feature>
<keyword evidence="2" id="KW-1133">Transmembrane helix</keyword>
<dbReference type="Pfam" id="PF02893">
    <property type="entry name" value="GRAM"/>
    <property type="match status" value="1"/>
</dbReference>
<feature type="region of interest" description="Disordered" evidence="1">
    <location>
        <begin position="220"/>
        <end position="292"/>
    </location>
</feature>
<dbReference type="PANTHER" id="PTHR46645:SF1">
    <property type="entry name" value="GRAM DOMAIN-CONTAINING PROTEIN"/>
    <property type="match status" value="1"/>
</dbReference>
<accession>A0A8T0B837</accession>
<organism evidence="4 5">
    <name type="scientific">Silurus meridionalis</name>
    <name type="common">Southern catfish</name>
    <name type="synonym">Silurus soldatovi meridionalis</name>
    <dbReference type="NCBI Taxonomy" id="175797"/>
    <lineage>
        <taxon>Eukaryota</taxon>
        <taxon>Metazoa</taxon>
        <taxon>Chordata</taxon>
        <taxon>Craniata</taxon>
        <taxon>Vertebrata</taxon>
        <taxon>Euteleostomi</taxon>
        <taxon>Actinopterygii</taxon>
        <taxon>Neopterygii</taxon>
        <taxon>Teleostei</taxon>
        <taxon>Ostariophysi</taxon>
        <taxon>Siluriformes</taxon>
        <taxon>Siluridae</taxon>
        <taxon>Silurus</taxon>
    </lineage>
</organism>
<dbReference type="EMBL" id="JABFDY010000009">
    <property type="protein sequence ID" value="KAF7703064.1"/>
    <property type="molecule type" value="Genomic_DNA"/>
</dbReference>
<dbReference type="Proteomes" id="UP000606274">
    <property type="component" value="Unassembled WGS sequence"/>
</dbReference>
<evidence type="ECO:0000256" key="1">
    <source>
        <dbReference type="SAM" id="MobiDB-lite"/>
    </source>
</evidence>
<gene>
    <name evidence="4" type="ORF">HF521_022071</name>
</gene>